<dbReference type="InterPro" id="IPR007918">
    <property type="entry name" value="MDM35_apoptosis"/>
</dbReference>
<dbReference type="GeneID" id="76152397"/>
<evidence type="ECO:0000259" key="6">
    <source>
        <dbReference type="Pfam" id="PF01764"/>
    </source>
</evidence>
<proteinExistence type="inferred from homology"/>
<dbReference type="Pfam" id="PF01764">
    <property type="entry name" value="Lipase_3"/>
    <property type="match status" value="1"/>
</dbReference>
<dbReference type="GO" id="GO:0006629">
    <property type="term" value="P:lipid metabolic process"/>
    <property type="evidence" value="ECO:0007669"/>
    <property type="project" value="InterPro"/>
</dbReference>
<dbReference type="PANTHER" id="PTHR46640:SF3">
    <property type="entry name" value="LIPASE LIH1-RELATED"/>
    <property type="match status" value="1"/>
</dbReference>
<dbReference type="PANTHER" id="PTHR46640">
    <property type="entry name" value="TRIACYLGLYCEROL LIPASE, PUTATIVE (AFU_ORTHOLOGUE AFUA_6G06510)-RELATED"/>
    <property type="match status" value="1"/>
</dbReference>
<accession>A0AAD5BBU7</accession>
<dbReference type="CDD" id="cd00519">
    <property type="entry name" value="Lipase_3"/>
    <property type="match status" value="1"/>
</dbReference>
<dbReference type="Pfam" id="PF05254">
    <property type="entry name" value="UPF0203"/>
    <property type="match status" value="1"/>
</dbReference>
<dbReference type="EMBL" id="JAIHNG010000158">
    <property type="protein sequence ID" value="KAI5950291.1"/>
    <property type="molecule type" value="Genomic_DNA"/>
</dbReference>
<sequence>MSVSFAPECTPAKNAYDDCFNKWYTEKFLKGKSIENECTEFWDTYITCINANLAKQGIKPMLDKAREDQPFSHEEIQQSLKESDKQRGDENGDGPPNKKGRTKVNYNLNQLFNAQTQANNESQNSGPSKSAQQIQLEKVVQKRLVELSQESSAKGFELPKNFTYTSIHSNKDNRTSSQKSRLGNTPATKRILAARRNLNSYYEEERNLISINTILSSSFQFIDVIDIKDSKNTTTERSRPRLVQFANLASVAYCVTKGLSTGVLSDPDTHCPLNACKNSILQDVEIVRIFDFNRLNEVGTGFYALDHRRKAIILVFRGSASRRDWVTDLNFFPIKYTPIVYDENFKDGVPFIHMECKNCRVHRGFYNFLKDNSGAIISAGVKMKQEYPDYQFLIAGHSLGAAFTVMSGIEFMLLGYDPLVVTFGGPRVGNQEFANFIDTIFDSEEVAKEIENSHDFSRGFIRVVHRHDIIPSLPPMLAHAGYEYFIDKRDLPHEESDVDRRGLDHSGFFGKLDVAVQATGLKDLNIKPSTFWPNKLGKFEHTHYFRKITSCQH</sequence>
<dbReference type="GO" id="GO:0004806">
    <property type="term" value="F:triacylglycerol lipase activity"/>
    <property type="evidence" value="ECO:0007669"/>
    <property type="project" value="UniProtKB-EC"/>
</dbReference>
<evidence type="ECO:0000256" key="1">
    <source>
        <dbReference type="ARBA" id="ARBA00006196"/>
    </source>
</evidence>
<feature type="region of interest" description="Disordered" evidence="5">
    <location>
        <begin position="66"/>
        <end position="103"/>
    </location>
</feature>
<comment type="similarity">
    <text evidence="1">Belongs to the TRIAP1/MDM35 family.</text>
</comment>
<dbReference type="InterPro" id="IPR051299">
    <property type="entry name" value="AB_hydrolase_lip/est"/>
</dbReference>
<dbReference type="SUPFAM" id="SSF53474">
    <property type="entry name" value="alpha/beta-Hydrolases"/>
    <property type="match status" value="1"/>
</dbReference>
<dbReference type="Gene3D" id="3.40.50.1820">
    <property type="entry name" value="alpha/beta hydrolase"/>
    <property type="match status" value="1"/>
</dbReference>
<evidence type="ECO:0000313" key="7">
    <source>
        <dbReference type="EMBL" id="KAI5950291.1"/>
    </source>
</evidence>
<comment type="caution">
    <text evidence="7">The sequence shown here is derived from an EMBL/GenBank/DDBJ whole genome shotgun (WGS) entry which is preliminary data.</text>
</comment>
<evidence type="ECO:0000256" key="3">
    <source>
        <dbReference type="ARBA" id="ARBA00022801"/>
    </source>
</evidence>
<reference evidence="7 8" key="1">
    <citation type="journal article" date="2022" name="DNA Res.">
        <title>Genome analysis of five recently described species of the CUG-Ser clade uncovers Candida theae as a new hybrid lineage with pathogenic potential in the Candida parapsilosis species complex.</title>
        <authorList>
            <person name="Mixao V."/>
            <person name="Del Olmo V."/>
            <person name="Hegedusova E."/>
            <person name="Saus E."/>
            <person name="Pryszcz L."/>
            <person name="Cillingova A."/>
            <person name="Nosek J."/>
            <person name="Gabaldon T."/>
        </authorList>
    </citation>
    <scope>NUCLEOTIDE SEQUENCE [LARGE SCALE GENOMIC DNA]</scope>
    <source>
        <strain evidence="7 8">CBS 12239</strain>
    </source>
</reference>
<dbReference type="AlphaFoldDB" id="A0AAD5BBU7"/>
<evidence type="ECO:0000256" key="4">
    <source>
        <dbReference type="ARBA" id="ARBA00023157"/>
    </source>
</evidence>
<dbReference type="InterPro" id="IPR029058">
    <property type="entry name" value="AB_hydrolase_fold"/>
</dbReference>
<feature type="domain" description="Fungal lipase-type" evidence="6">
    <location>
        <begin position="314"/>
        <end position="476"/>
    </location>
</feature>
<dbReference type="EC" id="3.1.1.3" evidence="2"/>
<protein>
    <recommendedName>
        <fullName evidence="2">triacylglycerol lipase</fullName>
        <ecNumber evidence="2">3.1.1.3</ecNumber>
    </recommendedName>
</protein>
<keyword evidence="8" id="KW-1185">Reference proteome</keyword>
<gene>
    <name evidence="7" type="ORF">KGF57_004353</name>
</gene>
<keyword evidence="4" id="KW-1015">Disulfide bond</keyword>
<dbReference type="InterPro" id="IPR002921">
    <property type="entry name" value="Fungal_lipase-type"/>
</dbReference>
<evidence type="ECO:0000313" key="8">
    <source>
        <dbReference type="Proteomes" id="UP001204833"/>
    </source>
</evidence>
<dbReference type="Proteomes" id="UP001204833">
    <property type="component" value="Unassembled WGS sequence"/>
</dbReference>
<dbReference type="RefSeq" id="XP_051607161.1">
    <property type="nucleotide sequence ID" value="XM_051753854.1"/>
</dbReference>
<name>A0AAD5BBU7_9ASCO</name>
<evidence type="ECO:0000256" key="5">
    <source>
        <dbReference type="SAM" id="MobiDB-lite"/>
    </source>
</evidence>
<feature type="compositionally biased region" description="Basic and acidic residues" evidence="5">
    <location>
        <begin position="66"/>
        <end position="90"/>
    </location>
</feature>
<evidence type="ECO:0000256" key="2">
    <source>
        <dbReference type="ARBA" id="ARBA00013279"/>
    </source>
</evidence>
<keyword evidence="3" id="KW-0378">Hydrolase</keyword>
<organism evidence="7 8">
    <name type="scientific">Candida theae</name>
    <dbReference type="NCBI Taxonomy" id="1198502"/>
    <lineage>
        <taxon>Eukaryota</taxon>
        <taxon>Fungi</taxon>
        <taxon>Dikarya</taxon>
        <taxon>Ascomycota</taxon>
        <taxon>Saccharomycotina</taxon>
        <taxon>Pichiomycetes</taxon>
        <taxon>Debaryomycetaceae</taxon>
        <taxon>Candida/Lodderomyces clade</taxon>
        <taxon>Candida</taxon>
    </lineage>
</organism>